<keyword evidence="8" id="KW-0143">Chaperone</keyword>
<dbReference type="AlphaFoldDB" id="A0A915HWK3"/>
<evidence type="ECO:0000256" key="6">
    <source>
        <dbReference type="ARBA" id="ARBA00023128"/>
    </source>
</evidence>
<evidence type="ECO:0000256" key="7">
    <source>
        <dbReference type="ARBA" id="ARBA00023157"/>
    </source>
</evidence>
<comment type="domain">
    <text evidence="8">The twin CX3C motif contains 4 conserved Cys residues that form 2 disulfide bonds in the mitochondrial intermembrane space.</text>
</comment>
<dbReference type="InterPro" id="IPR050673">
    <property type="entry name" value="Mito_inner_translocase_sub"/>
</dbReference>
<keyword evidence="8" id="KW-0999">Mitochondrion inner membrane</keyword>
<evidence type="ECO:0000256" key="4">
    <source>
        <dbReference type="ARBA" id="ARBA00022927"/>
    </source>
</evidence>
<keyword evidence="10" id="KW-1185">Reference proteome</keyword>
<dbReference type="Proteomes" id="UP000887565">
    <property type="component" value="Unplaced"/>
</dbReference>
<evidence type="ECO:0000256" key="2">
    <source>
        <dbReference type="ARBA" id="ARBA00022723"/>
    </source>
</evidence>
<keyword evidence="7 8" id="KW-1015">Disulfide bond</keyword>
<keyword evidence="3" id="KW-0862">Zinc</keyword>
<keyword evidence="2" id="KW-0479">Metal-binding</keyword>
<dbReference type="OMA" id="QDFLRMY"/>
<keyword evidence="5 8" id="KW-0811">Translocation</keyword>
<dbReference type="GO" id="GO:0046872">
    <property type="term" value="F:metal ion binding"/>
    <property type="evidence" value="ECO:0007669"/>
    <property type="project" value="UniProtKB-KW"/>
</dbReference>
<name>A0A915HWK3_ROMCU</name>
<evidence type="ECO:0000256" key="5">
    <source>
        <dbReference type="ARBA" id="ARBA00023010"/>
    </source>
</evidence>
<evidence type="ECO:0000313" key="10">
    <source>
        <dbReference type="Proteomes" id="UP000887565"/>
    </source>
</evidence>
<comment type="similarity">
    <text evidence="8">Belongs to the small Tim family.</text>
</comment>
<dbReference type="Gene3D" id="1.10.287.810">
    <property type="entry name" value="Mitochondrial import inner membrane translocase subunit tim13 like domains"/>
    <property type="match status" value="1"/>
</dbReference>
<dbReference type="InterPro" id="IPR004217">
    <property type="entry name" value="Tim10-like"/>
</dbReference>
<dbReference type="WBParaSite" id="nRc.2.0.1.t06185-RA">
    <property type="protein sequence ID" value="nRc.2.0.1.t06185-RA"/>
    <property type="gene ID" value="nRc.2.0.1.g06185"/>
</dbReference>
<keyword evidence="1 8" id="KW-0813">Transport</keyword>
<comment type="subunit">
    <text evidence="8">Heterohexamer.</text>
</comment>
<comment type="function">
    <text evidence="8">Mitochondrial intermembrane chaperone that participates in the import and insertion of some multi-pass transmembrane proteins into the mitochondrial inner membrane. Also required for the transfer of beta-barrel precursors from the TOM complex to the sorting and assembly machinery (SAM complex) of the outer membrane. Acts as a chaperone-like protein that protects the hydrophobic precursors from aggregation and guide them through the mitochondrial intermembrane space.</text>
</comment>
<sequence length="92" mass="10559">MTVEGLPMEGDLRTLKDFLAQYNRITELCFKDCISDFKSRETNEKETKCIGHCLEKFLKLTQRVSQRFQEYHSLQSENMVAAASVSGPLAPR</sequence>
<keyword evidence="4 8" id="KW-0653">Protein transport</keyword>
<keyword evidence="8" id="KW-0472">Membrane</keyword>
<reference evidence="11" key="1">
    <citation type="submission" date="2022-11" db="UniProtKB">
        <authorList>
            <consortium name="WormBaseParasite"/>
        </authorList>
    </citation>
    <scope>IDENTIFICATION</scope>
</reference>
<dbReference type="SUPFAM" id="SSF144122">
    <property type="entry name" value="Tim10-like"/>
    <property type="match status" value="1"/>
</dbReference>
<evidence type="ECO:0000259" key="9">
    <source>
        <dbReference type="Pfam" id="PF02953"/>
    </source>
</evidence>
<dbReference type="GO" id="GO:0015031">
    <property type="term" value="P:protein transport"/>
    <property type="evidence" value="ECO:0007669"/>
    <property type="project" value="UniProtKB-KW"/>
</dbReference>
<keyword evidence="6 8" id="KW-0496">Mitochondrion</keyword>
<organism evidence="10 11">
    <name type="scientific">Romanomermis culicivorax</name>
    <name type="common">Nematode worm</name>
    <dbReference type="NCBI Taxonomy" id="13658"/>
    <lineage>
        <taxon>Eukaryota</taxon>
        <taxon>Metazoa</taxon>
        <taxon>Ecdysozoa</taxon>
        <taxon>Nematoda</taxon>
        <taxon>Enoplea</taxon>
        <taxon>Dorylaimia</taxon>
        <taxon>Mermithida</taxon>
        <taxon>Mermithoidea</taxon>
        <taxon>Mermithidae</taxon>
        <taxon>Romanomermis</taxon>
    </lineage>
</organism>
<dbReference type="PANTHER" id="PTHR13172">
    <property type="entry name" value="MITOCHONDRIAL IMPORT INNER MEMBRANE TRANSLOCASE SUBUNIT TIM9B"/>
    <property type="match status" value="1"/>
</dbReference>
<comment type="subcellular location">
    <subcellularLocation>
        <location evidence="8">Mitochondrion inner membrane</location>
        <topology evidence="8">Peripheral membrane protein</topology>
        <orientation evidence="8">Intermembrane side</orientation>
    </subcellularLocation>
</comment>
<dbReference type="GO" id="GO:0005743">
    <property type="term" value="C:mitochondrial inner membrane"/>
    <property type="evidence" value="ECO:0007669"/>
    <property type="project" value="UniProtKB-SubCell"/>
</dbReference>
<protein>
    <recommendedName>
        <fullName evidence="8">Mitochondrial import inner membrane translocase subunit</fullName>
    </recommendedName>
</protein>
<dbReference type="Pfam" id="PF02953">
    <property type="entry name" value="zf-Tim10_DDP"/>
    <property type="match status" value="1"/>
</dbReference>
<feature type="domain" description="Tim10-like" evidence="9">
    <location>
        <begin position="14"/>
        <end position="70"/>
    </location>
</feature>
<evidence type="ECO:0000313" key="11">
    <source>
        <dbReference type="WBParaSite" id="nRc.2.0.1.t06185-RA"/>
    </source>
</evidence>
<evidence type="ECO:0000256" key="8">
    <source>
        <dbReference type="RuleBase" id="RU367043"/>
    </source>
</evidence>
<evidence type="ECO:0000256" key="3">
    <source>
        <dbReference type="ARBA" id="ARBA00022833"/>
    </source>
</evidence>
<proteinExistence type="inferred from homology"/>
<accession>A0A915HWK3</accession>
<evidence type="ECO:0000256" key="1">
    <source>
        <dbReference type="ARBA" id="ARBA00022448"/>
    </source>
</evidence>
<dbReference type="InterPro" id="IPR035427">
    <property type="entry name" value="Tim10-like_dom_sf"/>
</dbReference>